<organism evidence="1">
    <name type="scientific">Candidatus Thiocaldithrix dubininis</name>
    <dbReference type="NCBI Taxonomy" id="3080823"/>
    <lineage>
        <taxon>Bacteria</taxon>
        <taxon>Pseudomonadati</taxon>
        <taxon>Pseudomonadota</taxon>
        <taxon>Gammaproteobacteria</taxon>
        <taxon>Thiotrichales</taxon>
        <taxon>Thiotrichaceae</taxon>
        <taxon>Candidatus Thiocaldithrix</taxon>
    </lineage>
</organism>
<dbReference type="SUPFAM" id="SSF53335">
    <property type="entry name" value="S-adenosyl-L-methionine-dependent methyltransferases"/>
    <property type="match status" value="1"/>
</dbReference>
<dbReference type="EMBL" id="CP124755">
    <property type="protein sequence ID" value="WGZ91863.1"/>
    <property type="molecule type" value="Genomic_DNA"/>
</dbReference>
<evidence type="ECO:0000313" key="1">
    <source>
        <dbReference type="EMBL" id="WGZ91863.1"/>
    </source>
</evidence>
<name>A0AA95KLG3_9GAMM</name>
<accession>A0AA95KLG3</accession>
<keyword evidence="1" id="KW-0808">Transferase</keyword>
<dbReference type="Gene3D" id="3.40.50.150">
    <property type="entry name" value="Vaccinia Virus protein VP39"/>
    <property type="match status" value="1"/>
</dbReference>
<reference evidence="1" key="1">
    <citation type="journal article" date="2023" name="Int. J. Mol. Sci.">
        <title>Metagenomics Revealed a New Genus 'Candidatus Thiocaldithrix dubininis' gen. nov., sp. nov. and a New Species 'Candidatus Thiothrix putei' sp. nov. in the Family Thiotrichaceae, Some Members of Which Have Traits of Both Na+- and H+-Motive Energetics.</title>
        <authorList>
            <person name="Ravin N.V."/>
            <person name="Muntyan M.S."/>
            <person name="Smolyakov D.D."/>
            <person name="Rudenko T.S."/>
            <person name="Beletsky A.V."/>
            <person name="Mardanov A.V."/>
            <person name="Grabovich M.Y."/>
        </authorList>
    </citation>
    <scope>NUCLEOTIDE SEQUENCE</scope>
    <source>
        <strain evidence="1">GKL-01</strain>
    </source>
</reference>
<dbReference type="Proteomes" id="UP001300672">
    <property type="component" value="Chromosome"/>
</dbReference>
<dbReference type="EC" id="2.1.-.-" evidence="1"/>
<dbReference type="Pfam" id="PF13489">
    <property type="entry name" value="Methyltransf_23"/>
    <property type="match status" value="1"/>
</dbReference>
<proteinExistence type="predicted"/>
<gene>
    <name evidence="1" type="ORF">QJT80_05130</name>
</gene>
<protein>
    <submittedName>
        <fullName evidence="1">Class I SAM-dependent methyltransferase</fullName>
        <ecNumber evidence="1">2.1.-.-</ecNumber>
    </submittedName>
</protein>
<dbReference type="InterPro" id="IPR029063">
    <property type="entry name" value="SAM-dependent_MTases_sf"/>
</dbReference>
<dbReference type="AlphaFoldDB" id="A0AA95KLG3"/>
<dbReference type="GO" id="GO:0008168">
    <property type="term" value="F:methyltransferase activity"/>
    <property type="evidence" value="ECO:0007669"/>
    <property type="project" value="UniProtKB-KW"/>
</dbReference>
<sequence length="135" mass="15335">MTIKKIINTFKSLKFCHHDKSGNPVTPYEMLENNTLAYANIDRNDIYELFNFQPKNILDIGCHTGDVGAGLKEKYGSHLNIWGVELNLKAAEIAKLKLDKISTTPIEDISNEEKSNLNLIDTIIMLDVLEHMYNP</sequence>
<reference evidence="1" key="2">
    <citation type="submission" date="2023-04" db="EMBL/GenBank/DDBJ databases">
        <authorList>
            <person name="Beletskiy A.V."/>
            <person name="Mardanov A.V."/>
            <person name="Ravin N.V."/>
        </authorList>
    </citation>
    <scope>NUCLEOTIDE SEQUENCE</scope>
    <source>
        <strain evidence="1">GKL-01</strain>
    </source>
</reference>
<dbReference type="KEGG" id="tdu:QJT80_05130"/>
<dbReference type="GO" id="GO:0032259">
    <property type="term" value="P:methylation"/>
    <property type="evidence" value="ECO:0007669"/>
    <property type="project" value="UniProtKB-KW"/>
</dbReference>
<keyword evidence="1" id="KW-0489">Methyltransferase</keyword>